<keyword evidence="4" id="KW-0158">Chromosome</keyword>
<evidence type="ECO:0000313" key="12">
    <source>
        <dbReference type="Proteomes" id="UP000799767"/>
    </source>
</evidence>
<evidence type="ECO:0000256" key="2">
    <source>
        <dbReference type="ARBA" id="ARBA00004574"/>
    </source>
</evidence>
<dbReference type="Gene3D" id="2.40.50.140">
    <property type="entry name" value="Nucleic acid-binding proteins"/>
    <property type="match status" value="1"/>
</dbReference>
<dbReference type="SUPFAM" id="SSF50249">
    <property type="entry name" value="Nucleic acid-binding proteins"/>
    <property type="match status" value="1"/>
</dbReference>
<dbReference type="OrthoDB" id="77828at2759"/>
<evidence type="ECO:0000256" key="4">
    <source>
        <dbReference type="ARBA" id="ARBA00022454"/>
    </source>
</evidence>
<accession>A0A6A6PF14</accession>
<evidence type="ECO:0000256" key="7">
    <source>
        <dbReference type="ARBA" id="ARBA00023242"/>
    </source>
</evidence>
<dbReference type="InterPro" id="IPR012340">
    <property type="entry name" value="NA-bd_OB-fold"/>
</dbReference>
<dbReference type="CDD" id="cd03524">
    <property type="entry name" value="RPA2_OBF_family"/>
    <property type="match status" value="1"/>
</dbReference>
<dbReference type="AlphaFoldDB" id="A0A6A6PF14"/>
<evidence type="ECO:0000256" key="8">
    <source>
        <dbReference type="ARBA" id="ARBA00030039"/>
    </source>
</evidence>
<name>A0A6A6PF14_9PEZI</name>
<protein>
    <recommendedName>
        <fullName evidence="3">CST complex subunit STN1</fullName>
    </recommendedName>
    <alternativeName>
        <fullName evidence="8">Suppressor of cdc thirteen homolog</fullName>
    </alternativeName>
</protein>
<reference evidence="11" key="1">
    <citation type="journal article" date="2020" name="Stud. Mycol.">
        <title>101 Dothideomycetes genomes: a test case for predicting lifestyles and emergence of pathogens.</title>
        <authorList>
            <person name="Haridas S."/>
            <person name="Albert R."/>
            <person name="Binder M."/>
            <person name="Bloem J."/>
            <person name="Labutti K."/>
            <person name="Salamov A."/>
            <person name="Andreopoulos B."/>
            <person name="Baker S."/>
            <person name="Barry K."/>
            <person name="Bills G."/>
            <person name="Bluhm B."/>
            <person name="Cannon C."/>
            <person name="Castanera R."/>
            <person name="Culley D."/>
            <person name="Daum C."/>
            <person name="Ezra D."/>
            <person name="Gonzalez J."/>
            <person name="Henrissat B."/>
            <person name="Kuo A."/>
            <person name="Liang C."/>
            <person name="Lipzen A."/>
            <person name="Lutzoni F."/>
            <person name="Magnuson J."/>
            <person name="Mondo S."/>
            <person name="Nolan M."/>
            <person name="Ohm R."/>
            <person name="Pangilinan J."/>
            <person name="Park H.-J."/>
            <person name="Ramirez L."/>
            <person name="Alfaro M."/>
            <person name="Sun H."/>
            <person name="Tritt A."/>
            <person name="Yoshinaga Y."/>
            <person name="Zwiers L.-H."/>
            <person name="Turgeon B."/>
            <person name="Goodwin S."/>
            <person name="Spatafora J."/>
            <person name="Crous P."/>
            <person name="Grigoriev I."/>
        </authorList>
    </citation>
    <scope>NUCLEOTIDE SEQUENCE</scope>
    <source>
        <strain evidence="11">CBS 113389</strain>
    </source>
</reference>
<keyword evidence="7" id="KW-0539">Nucleus</keyword>
<evidence type="ECO:0000256" key="9">
    <source>
        <dbReference type="SAM" id="MobiDB-lite"/>
    </source>
</evidence>
<dbReference type="Pfam" id="PF10451">
    <property type="entry name" value="Stn1"/>
    <property type="match status" value="1"/>
</dbReference>
<gene>
    <name evidence="11" type="ORF">BDY17DRAFT_306113</name>
</gene>
<evidence type="ECO:0000256" key="5">
    <source>
        <dbReference type="ARBA" id="ARBA00022895"/>
    </source>
</evidence>
<feature type="compositionally biased region" description="Basic and acidic residues" evidence="9">
    <location>
        <begin position="221"/>
        <end position="243"/>
    </location>
</feature>
<feature type="domain" description="CST complex subunit Stn1 N-terminal" evidence="10">
    <location>
        <begin position="132"/>
        <end position="224"/>
    </location>
</feature>
<keyword evidence="12" id="KW-1185">Reference proteome</keyword>
<feature type="region of interest" description="Disordered" evidence="9">
    <location>
        <begin position="197"/>
        <end position="263"/>
    </location>
</feature>
<evidence type="ECO:0000256" key="3">
    <source>
        <dbReference type="ARBA" id="ARBA00017411"/>
    </source>
</evidence>
<keyword evidence="6" id="KW-0238">DNA-binding</keyword>
<evidence type="ECO:0000313" key="11">
    <source>
        <dbReference type="EMBL" id="KAF2478532.1"/>
    </source>
</evidence>
<dbReference type="GO" id="GO:0003677">
    <property type="term" value="F:DNA binding"/>
    <property type="evidence" value="ECO:0007669"/>
    <property type="project" value="UniProtKB-KW"/>
</dbReference>
<proteinExistence type="predicted"/>
<sequence>MSTRARSSNDPPIPAKRYFDASPTWFAWNHLTAADVAALRTEPAFEGQHIYFHLNHPIHFVRLVGLLSYVEIKAGRYLLLTLDDGSGACIEVKTTLRERKAGDNAEYPSNTLVDNVDVHIELSLPCLRINNEPVEIGAVIKAKGTIDTFRNTRQLKLERIWVVKDTNEEVKAWVETAKWKRDVLSRPWHLTQAERDEIDARIQKDSEKERERSQKKHAHNKQYEERKKRKFEKDERRRKREEELYNAGALPGSGSIPPRITDS</sequence>
<dbReference type="GO" id="GO:0000781">
    <property type="term" value="C:chromosome, telomeric region"/>
    <property type="evidence" value="ECO:0007669"/>
    <property type="project" value="UniProtKB-SubCell"/>
</dbReference>
<dbReference type="PANTHER" id="PTHR13989:SF33">
    <property type="entry name" value="CST COMPLEX SUBUNIT STN1"/>
    <property type="match status" value="1"/>
</dbReference>
<dbReference type="InterPro" id="IPR018856">
    <property type="entry name" value="Stn1_N"/>
</dbReference>
<dbReference type="Proteomes" id="UP000799767">
    <property type="component" value="Unassembled WGS sequence"/>
</dbReference>
<organism evidence="11 12">
    <name type="scientific">Neohortaea acidophila</name>
    <dbReference type="NCBI Taxonomy" id="245834"/>
    <lineage>
        <taxon>Eukaryota</taxon>
        <taxon>Fungi</taxon>
        <taxon>Dikarya</taxon>
        <taxon>Ascomycota</taxon>
        <taxon>Pezizomycotina</taxon>
        <taxon>Dothideomycetes</taxon>
        <taxon>Dothideomycetidae</taxon>
        <taxon>Mycosphaerellales</taxon>
        <taxon>Teratosphaeriaceae</taxon>
        <taxon>Neohortaea</taxon>
    </lineage>
</organism>
<dbReference type="EMBL" id="MU001644">
    <property type="protein sequence ID" value="KAF2478532.1"/>
    <property type="molecule type" value="Genomic_DNA"/>
</dbReference>
<dbReference type="GO" id="GO:0005634">
    <property type="term" value="C:nucleus"/>
    <property type="evidence" value="ECO:0007669"/>
    <property type="project" value="UniProtKB-SubCell"/>
</dbReference>
<evidence type="ECO:0000259" key="10">
    <source>
        <dbReference type="Pfam" id="PF10451"/>
    </source>
</evidence>
<evidence type="ECO:0000256" key="1">
    <source>
        <dbReference type="ARBA" id="ARBA00004123"/>
    </source>
</evidence>
<dbReference type="GeneID" id="54475995"/>
<comment type="subcellular location">
    <subcellularLocation>
        <location evidence="2">Chromosome</location>
        <location evidence="2">Telomere</location>
    </subcellularLocation>
    <subcellularLocation>
        <location evidence="1">Nucleus</location>
    </subcellularLocation>
</comment>
<dbReference type="InterPro" id="IPR040260">
    <property type="entry name" value="RFA2-like"/>
</dbReference>
<dbReference type="RefSeq" id="XP_033585102.1">
    <property type="nucleotide sequence ID" value="XM_033734993.1"/>
</dbReference>
<dbReference type="PANTHER" id="PTHR13989">
    <property type="entry name" value="REPLICATION PROTEIN A-RELATED"/>
    <property type="match status" value="1"/>
</dbReference>
<feature type="compositionally biased region" description="Basic and acidic residues" evidence="9">
    <location>
        <begin position="197"/>
        <end position="212"/>
    </location>
</feature>
<keyword evidence="5" id="KW-0779">Telomere</keyword>
<evidence type="ECO:0000256" key="6">
    <source>
        <dbReference type="ARBA" id="ARBA00023125"/>
    </source>
</evidence>